<dbReference type="AlphaFoldDB" id="A0A8S1GPP7"/>
<dbReference type="Proteomes" id="UP000835052">
    <property type="component" value="Unassembled WGS sequence"/>
</dbReference>
<reference evidence="2" key="1">
    <citation type="submission" date="2020-10" db="EMBL/GenBank/DDBJ databases">
        <authorList>
            <person name="Kikuchi T."/>
        </authorList>
    </citation>
    <scope>NUCLEOTIDE SEQUENCE</scope>
    <source>
        <strain evidence="2">NKZ352</strain>
    </source>
</reference>
<evidence type="ECO:0000256" key="1">
    <source>
        <dbReference type="SAM" id="MobiDB-lite"/>
    </source>
</evidence>
<protein>
    <submittedName>
        <fullName evidence="2">Uncharacterized protein</fullName>
    </submittedName>
</protein>
<organism evidence="2 3">
    <name type="scientific">Caenorhabditis auriculariae</name>
    <dbReference type="NCBI Taxonomy" id="2777116"/>
    <lineage>
        <taxon>Eukaryota</taxon>
        <taxon>Metazoa</taxon>
        <taxon>Ecdysozoa</taxon>
        <taxon>Nematoda</taxon>
        <taxon>Chromadorea</taxon>
        <taxon>Rhabditida</taxon>
        <taxon>Rhabditina</taxon>
        <taxon>Rhabditomorpha</taxon>
        <taxon>Rhabditoidea</taxon>
        <taxon>Rhabditidae</taxon>
        <taxon>Peloderinae</taxon>
        <taxon>Caenorhabditis</taxon>
    </lineage>
</organism>
<feature type="region of interest" description="Disordered" evidence="1">
    <location>
        <begin position="116"/>
        <end position="143"/>
    </location>
</feature>
<accession>A0A8S1GPP7</accession>
<dbReference type="OrthoDB" id="5872417at2759"/>
<evidence type="ECO:0000313" key="3">
    <source>
        <dbReference type="Proteomes" id="UP000835052"/>
    </source>
</evidence>
<gene>
    <name evidence="2" type="ORF">CAUJ_LOCUS1275</name>
</gene>
<comment type="caution">
    <text evidence="2">The sequence shown here is derived from an EMBL/GenBank/DDBJ whole genome shotgun (WGS) entry which is preliminary data.</text>
</comment>
<evidence type="ECO:0000313" key="2">
    <source>
        <dbReference type="EMBL" id="CAD6185356.1"/>
    </source>
</evidence>
<name>A0A8S1GPP7_9PELO</name>
<proteinExistence type="predicted"/>
<sequence>MPAISKSLQILAEQRNSSCQPVPAAHIDTTTIYFDRPIWDDAELRKDLLDSDEEHYLDGDPPSYIGDNESVLEEIIKSTKHDYFSNPLEHTHQDETILVSDDEFDYSNVNLGLRRQQSAGSPEIEKRRLDFANAPFQGSLDTS</sequence>
<keyword evidence="3" id="KW-1185">Reference proteome</keyword>
<dbReference type="EMBL" id="CAJGYM010000002">
    <property type="protein sequence ID" value="CAD6185356.1"/>
    <property type="molecule type" value="Genomic_DNA"/>
</dbReference>